<dbReference type="SMART" id="SM00773">
    <property type="entry name" value="WGR"/>
    <property type="match status" value="2"/>
</dbReference>
<reference evidence="3 4" key="1">
    <citation type="submission" date="2021-12" db="EMBL/GenBank/DDBJ databases">
        <title>Discovery of the Pendulisporaceae a myxobacterial family with distinct sporulation behavior and unique specialized metabolism.</title>
        <authorList>
            <person name="Garcia R."/>
            <person name="Popoff A."/>
            <person name="Bader C.D."/>
            <person name="Loehr J."/>
            <person name="Walesch S."/>
            <person name="Walt C."/>
            <person name="Boldt J."/>
            <person name="Bunk B."/>
            <person name="Haeckl F.J.F.P.J."/>
            <person name="Gunesch A.P."/>
            <person name="Birkelbach J."/>
            <person name="Nuebel U."/>
            <person name="Pietschmann T."/>
            <person name="Bach T."/>
            <person name="Mueller R."/>
        </authorList>
    </citation>
    <scope>NUCLEOTIDE SEQUENCE [LARGE SCALE GENOMIC DNA]</scope>
    <source>
        <strain evidence="3 4">MSr11954</strain>
    </source>
</reference>
<dbReference type="PROSITE" id="PS51977">
    <property type="entry name" value="WGR"/>
    <property type="match status" value="2"/>
</dbReference>
<sequence length="200" mass="21654">MARYELREGTSNKFWEIALEGTSFTTTYGKIGTDGQMSLKEWDSEERAKKEHDKLIAEKVKKGYSLVSGEDAGHEPAPAKAPAKPAEKPAPAKSVPKAASSAPIPSSPSSPSSAPIPPVASIASASASDDAGARYFEFEDGKSSKFWEIELVGNGFTTRYGRKGADGQQSLKEYESDSRARAEYEKLVAEKVKKGYVERK</sequence>
<evidence type="ECO:0000313" key="4">
    <source>
        <dbReference type="Proteomes" id="UP001370348"/>
    </source>
</evidence>
<feature type="domain" description="WGR" evidence="2">
    <location>
        <begin position="134"/>
        <end position="200"/>
    </location>
</feature>
<evidence type="ECO:0000313" key="3">
    <source>
        <dbReference type="EMBL" id="WXB13169.1"/>
    </source>
</evidence>
<proteinExistence type="predicted"/>
<feature type="region of interest" description="Disordered" evidence="1">
    <location>
        <begin position="66"/>
        <end position="124"/>
    </location>
</feature>
<dbReference type="PANTHER" id="PTHR30634">
    <property type="entry name" value="OUTER MEMBRANE LOLAB LIPOPROTEIN INSERTION APPARATUS"/>
    <property type="match status" value="1"/>
</dbReference>
<dbReference type="CDD" id="cd07996">
    <property type="entry name" value="WGR_MMR_like"/>
    <property type="match status" value="2"/>
</dbReference>
<accession>A0ABZ2LU86</accession>
<dbReference type="InterPro" id="IPR049809">
    <property type="entry name" value="YehF/YfeS-like_WGR"/>
</dbReference>
<evidence type="ECO:0000259" key="2">
    <source>
        <dbReference type="PROSITE" id="PS51977"/>
    </source>
</evidence>
<keyword evidence="4" id="KW-1185">Reference proteome</keyword>
<dbReference type="InterPro" id="IPR008893">
    <property type="entry name" value="WGR_domain"/>
</dbReference>
<dbReference type="PANTHER" id="PTHR30634:SF13">
    <property type="entry name" value="PROTEIN YEHF"/>
    <property type="match status" value="1"/>
</dbReference>
<dbReference type="EMBL" id="CP089984">
    <property type="protein sequence ID" value="WXB13169.1"/>
    <property type="molecule type" value="Genomic_DNA"/>
</dbReference>
<organism evidence="3 4">
    <name type="scientific">Pendulispora albinea</name>
    <dbReference type="NCBI Taxonomy" id="2741071"/>
    <lineage>
        <taxon>Bacteria</taxon>
        <taxon>Pseudomonadati</taxon>
        <taxon>Myxococcota</taxon>
        <taxon>Myxococcia</taxon>
        <taxon>Myxococcales</taxon>
        <taxon>Sorangiineae</taxon>
        <taxon>Pendulisporaceae</taxon>
        <taxon>Pendulispora</taxon>
    </lineage>
</organism>
<dbReference type="Gene3D" id="2.20.140.10">
    <property type="entry name" value="WGR domain"/>
    <property type="match status" value="2"/>
</dbReference>
<dbReference type="Pfam" id="PF05406">
    <property type="entry name" value="WGR"/>
    <property type="match status" value="2"/>
</dbReference>
<dbReference type="InterPro" id="IPR036930">
    <property type="entry name" value="WGR_dom_sf"/>
</dbReference>
<protein>
    <submittedName>
        <fullName evidence="3">WGR domain-containing protein</fullName>
    </submittedName>
</protein>
<gene>
    <name evidence="3" type="ORF">LZC94_35655</name>
</gene>
<feature type="domain" description="WGR" evidence="2">
    <location>
        <begin position="1"/>
        <end position="81"/>
    </location>
</feature>
<feature type="compositionally biased region" description="Low complexity" evidence="1">
    <location>
        <begin position="75"/>
        <end position="124"/>
    </location>
</feature>
<dbReference type="Proteomes" id="UP001370348">
    <property type="component" value="Chromosome"/>
</dbReference>
<dbReference type="SUPFAM" id="SSF142921">
    <property type="entry name" value="WGR domain-like"/>
    <property type="match status" value="2"/>
</dbReference>
<dbReference type="InterPro" id="IPR050458">
    <property type="entry name" value="LolB"/>
</dbReference>
<name>A0ABZ2LU86_9BACT</name>
<dbReference type="RefSeq" id="WP_394822789.1">
    <property type="nucleotide sequence ID" value="NZ_CP089984.1"/>
</dbReference>
<evidence type="ECO:0000256" key="1">
    <source>
        <dbReference type="SAM" id="MobiDB-lite"/>
    </source>
</evidence>